<dbReference type="Proteomes" id="UP000823890">
    <property type="component" value="Unassembled WGS sequence"/>
</dbReference>
<sequence length="273" mass="29479">MKIVKMALIIVFVLSFGIFGVSEVMALGSRDTSDPVITSDRDVLEIPCEYTQEQLMEGLTASDAEDGDLTDQIVAGSFSRFISEGVCSLTYVVFDSANRTASLTRDVQFTDYHPPRFTLTEPLVFREQEGSYTEAMDRLSAQDMLDGDLDDWITQTATDVNYSRAGNYTMSVEVSNSFGDTSTADLPVHVVSAENQQTQIGLTAGIVYLQQGASVDPSDYIESVTDSSGNSIDVSGVSADSNVDPDTPGCYEIHYETDGGETWLTVIVEGGGA</sequence>
<protein>
    <recommendedName>
        <fullName evidence="3">Pesticidal crystal protein Cry22Aa Ig-like domain-containing protein</fullName>
    </recommendedName>
</protein>
<proteinExistence type="predicted"/>
<dbReference type="EMBL" id="DWWO01000024">
    <property type="protein sequence ID" value="HJC33401.1"/>
    <property type="molecule type" value="Genomic_DNA"/>
</dbReference>
<dbReference type="AlphaFoldDB" id="A0A9D2NL54"/>
<organism evidence="1 2">
    <name type="scientific">Candidatus Mediterraneibacter faecipullorum</name>
    <dbReference type="NCBI Taxonomy" id="2838670"/>
    <lineage>
        <taxon>Bacteria</taxon>
        <taxon>Bacillati</taxon>
        <taxon>Bacillota</taxon>
        <taxon>Clostridia</taxon>
        <taxon>Lachnospirales</taxon>
        <taxon>Lachnospiraceae</taxon>
        <taxon>Mediterraneibacter</taxon>
    </lineage>
</organism>
<dbReference type="InterPro" id="IPR013783">
    <property type="entry name" value="Ig-like_fold"/>
</dbReference>
<gene>
    <name evidence="1" type="ORF">H9758_02270</name>
</gene>
<evidence type="ECO:0000313" key="1">
    <source>
        <dbReference type="EMBL" id="HJC33401.1"/>
    </source>
</evidence>
<dbReference type="Gene3D" id="2.60.40.10">
    <property type="entry name" value="Immunoglobulins"/>
    <property type="match status" value="2"/>
</dbReference>
<evidence type="ECO:0000313" key="2">
    <source>
        <dbReference type="Proteomes" id="UP000823890"/>
    </source>
</evidence>
<evidence type="ECO:0008006" key="3">
    <source>
        <dbReference type="Google" id="ProtNLM"/>
    </source>
</evidence>
<comment type="caution">
    <text evidence="1">The sequence shown here is derived from an EMBL/GenBank/DDBJ whole genome shotgun (WGS) entry which is preliminary data.</text>
</comment>
<reference evidence="1" key="1">
    <citation type="journal article" date="2021" name="PeerJ">
        <title>Extensive microbial diversity within the chicken gut microbiome revealed by metagenomics and culture.</title>
        <authorList>
            <person name="Gilroy R."/>
            <person name="Ravi A."/>
            <person name="Getino M."/>
            <person name="Pursley I."/>
            <person name="Horton D.L."/>
            <person name="Alikhan N.F."/>
            <person name="Baker D."/>
            <person name="Gharbi K."/>
            <person name="Hall N."/>
            <person name="Watson M."/>
            <person name="Adriaenssens E.M."/>
            <person name="Foster-Nyarko E."/>
            <person name="Jarju S."/>
            <person name="Secka A."/>
            <person name="Antonio M."/>
            <person name="Oren A."/>
            <person name="Chaudhuri R.R."/>
            <person name="La Ragione R."/>
            <person name="Hildebrand F."/>
            <person name="Pallen M.J."/>
        </authorList>
    </citation>
    <scope>NUCLEOTIDE SEQUENCE</scope>
    <source>
        <strain evidence="1">ChiW19-954</strain>
    </source>
</reference>
<accession>A0A9D2NL54</accession>
<name>A0A9D2NL54_9FIRM</name>
<reference evidence="1" key="2">
    <citation type="submission" date="2021-04" db="EMBL/GenBank/DDBJ databases">
        <authorList>
            <person name="Gilroy R."/>
        </authorList>
    </citation>
    <scope>NUCLEOTIDE SEQUENCE</scope>
    <source>
        <strain evidence="1">ChiW19-954</strain>
    </source>
</reference>